<keyword evidence="4 11" id="KW-0812">Transmembrane</keyword>
<evidence type="ECO:0000256" key="12">
    <source>
        <dbReference type="RuleBase" id="RU363047"/>
    </source>
</evidence>
<dbReference type="InterPro" id="IPR000276">
    <property type="entry name" value="GPCR_Rhodpsn"/>
</dbReference>
<keyword evidence="5 12" id="KW-0552">Olfaction</keyword>
<evidence type="ECO:0000256" key="1">
    <source>
        <dbReference type="ARBA" id="ARBA00004651"/>
    </source>
</evidence>
<dbReference type="Gene3D" id="1.20.1070.10">
    <property type="entry name" value="Rhodopsin 7-helix transmembrane proteins"/>
    <property type="match status" value="1"/>
</dbReference>
<keyword evidence="9 11" id="KW-0675">Receptor</keyword>
<evidence type="ECO:0000256" key="8">
    <source>
        <dbReference type="ARBA" id="ARBA00023136"/>
    </source>
</evidence>
<keyword evidence="7 11" id="KW-0297">G-protein coupled receptor</keyword>
<evidence type="ECO:0000313" key="14">
    <source>
        <dbReference type="Proteomes" id="UP000515156"/>
    </source>
</evidence>
<keyword evidence="2 12" id="KW-1003">Cell membrane</keyword>
<evidence type="ECO:0000313" key="15">
    <source>
        <dbReference type="RefSeq" id="XP_030042404.1"/>
    </source>
</evidence>
<dbReference type="FunCoup" id="A0A6P7WWV0">
    <property type="interactions" value="397"/>
</dbReference>
<dbReference type="RefSeq" id="XP_030042404.1">
    <property type="nucleotide sequence ID" value="XM_030186544.1"/>
</dbReference>
<feature type="transmembrane region" description="Helical" evidence="12">
    <location>
        <begin position="26"/>
        <end position="48"/>
    </location>
</feature>
<dbReference type="AlphaFoldDB" id="A0A6P7WWV0"/>
<dbReference type="PRINTS" id="PR00237">
    <property type="entry name" value="GPCRRHODOPSN"/>
</dbReference>
<feature type="transmembrane region" description="Helical" evidence="12">
    <location>
        <begin position="272"/>
        <end position="292"/>
    </location>
</feature>
<evidence type="ECO:0000259" key="13">
    <source>
        <dbReference type="PROSITE" id="PS50262"/>
    </source>
</evidence>
<dbReference type="PANTHER" id="PTHR26452">
    <property type="entry name" value="OLFACTORY RECEPTOR"/>
    <property type="match status" value="1"/>
</dbReference>
<dbReference type="Pfam" id="PF13853">
    <property type="entry name" value="7tm_4"/>
    <property type="match status" value="1"/>
</dbReference>
<dbReference type="OrthoDB" id="9975554at2759"/>
<evidence type="ECO:0000256" key="11">
    <source>
        <dbReference type="RuleBase" id="RU000688"/>
    </source>
</evidence>
<feature type="transmembrane region" description="Helical" evidence="12">
    <location>
        <begin position="60"/>
        <end position="78"/>
    </location>
</feature>
<comment type="similarity">
    <text evidence="11">Belongs to the G-protein coupled receptor 1 family.</text>
</comment>
<proteinExistence type="inferred from homology"/>
<feature type="transmembrane region" description="Helical" evidence="12">
    <location>
        <begin position="98"/>
        <end position="120"/>
    </location>
</feature>
<sequence length="358" mass="41009">MERRNQTIPSEFIFLGFSKIMDFQDLFFAALLLIYLATLAGNMGIIVATRLDIRLHKPMYFFLVNLSFLDICYISSTVPKMLENLSREKKTISCSDCIVQLYFFVSCMGTECVLLAVMAYDRYVAICNPLRYTIIMNKMVCANLAASSWITGMLNSAIHTYFTFTLPFCGSNELSYFFCDIPPLLSLACADTSINEAVLLTIGVLIGWPLFLCIIVSYIYIISAILKIRSSEGRHKAFSTCGSHLTMVILYYGSAIFSYMRPISSYSFDKDRLVSMLYSFVMPMLNPIIYTLKNKEVKSALKKIDKKWRPFVITTEALPRWEKTKDLNITCKRKMPTGRWGVDRNDLEHLKQRLNSAY</sequence>
<evidence type="ECO:0000256" key="3">
    <source>
        <dbReference type="ARBA" id="ARBA00022606"/>
    </source>
</evidence>
<gene>
    <name evidence="15" type="primary">LOC115457120</name>
</gene>
<dbReference type="InterPro" id="IPR000725">
    <property type="entry name" value="Olfact_rcpt"/>
</dbReference>
<evidence type="ECO:0000256" key="10">
    <source>
        <dbReference type="ARBA" id="ARBA00023224"/>
    </source>
</evidence>
<dbReference type="InterPro" id="IPR050516">
    <property type="entry name" value="Olfactory_GPCR"/>
</dbReference>
<keyword evidence="6 12" id="KW-1133">Transmembrane helix</keyword>
<keyword evidence="14" id="KW-1185">Reference proteome</keyword>
<keyword evidence="8 12" id="KW-0472">Membrane</keyword>
<dbReference type="PROSITE" id="PS50262">
    <property type="entry name" value="G_PROTEIN_RECEP_F1_2"/>
    <property type="match status" value="1"/>
</dbReference>
<evidence type="ECO:0000256" key="6">
    <source>
        <dbReference type="ARBA" id="ARBA00022989"/>
    </source>
</evidence>
<keyword evidence="10 11" id="KW-0807">Transducer</keyword>
<feature type="transmembrane region" description="Helical" evidence="12">
    <location>
        <begin position="238"/>
        <end position="260"/>
    </location>
</feature>
<comment type="subcellular location">
    <subcellularLocation>
        <location evidence="1 12">Cell membrane</location>
        <topology evidence="1 12">Multi-pass membrane protein</topology>
    </subcellularLocation>
</comment>
<evidence type="ECO:0000256" key="4">
    <source>
        <dbReference type="ARBA" id="ARBA00022692"/>
    </source>
</evidence>
<feature type="domain" description="G-protein coupled receptors family 1 profile" evidence="13">
    <location>
        <begin position="41"/>
        <end position="290"/>
    </location>
</feature>
<name>A0A6P7WWV0_9AMPH</name>
<accession>A0A6P7WWV0</accession>
<reference evidence="15" key="1">
    <citation type="submission" date="2025-08" db="UniProtKB">
        <authorList>
            <consortium name="RefSeq"/>
        </authorList>
    </citation>
    <scope>IDENTIFICATION</scope>
</reference>
<organism evidence="14 15">
    <name type="scientific">Microcaecilia unicolor</name>
    <dbReference type="NCBI Taxonomy" id="1415580"/>
    <lineage>
        <taxon>Eukaryota</taxon>
        <taxon>Metazoa</taxon>
        <taxon>Chordata</taxon>
        <taxon>Craniata</taxon>
        <taxon>Vertebrata</taxon>
        <taxon>Euteleostomi</taxon>
        <taxon>Amphibia</taxon>
        <taxon>Gymnophiona</taxon>
        <taxon>Siphonopidae</taxon>
        <taxon>Microcaecilia</taxon>
    </lineage>
</organism>
<protein>
    <recommendedName>
        <fullName evidence="12">Olfactory receptor</fullName>
    </recommendedName>
</protein>
<dbReference type="PROSITE" id="PS00237">
    <property type="entry name" value="G_PROTEIN_RECEP_F1_1"/>
    <property type="match status" value="1"/>
</dbReference>
<dbReference type="CDD" id="cd15231">
    <property type="entry name" value="7tmA_OR5V1-like"/>
    <property type="match status" value="1"/>
</dbReference>
<feature type="transmembrane region" description="Helical" evidence="12">
    <location>
        <begin position="140"/>
        <end position="162"/>
    </location>
</feature>
<dbReference type="SUPFAM" id="SSF81321">
    <property type="entry name" value="Family A G protein-coupled receptor-like"/>
    <property type="match status" value="1"/>
</dbReference>
<evidence type="ECO:0000256" key="9">
    <source>
        <dbReference type="ARBA" id="ARBA00023170"/>
    </source>
</evidence>
<dbReference type="InParanoid" id="A0A6P7WWV0"/>
<keyword evidence="3 12" id="KW-0716">Sensory transduction</keyword>
<dbReference type="Proteomes" id="UP000515156">
    <property type="component" value="Chromosome 14"/>
</dbReference>
<dbReference type="InterPro" id="IPR017452">
    <property type="entry name" value="GPCR_Rhodpsn_7TM"/>
</dbReference>
<dbReference type="FunFam" id="1.20.1070.10:FF:000001">
    <property type="entry name" value="Olfactory receptor"/>
    <property type="match status" value="1"/>
</dbReference>
<dbReference type="GO" id="GO:0004984">
    <property type="term" value="F:olfactory receptor activity"/>
    <property type="evidence" value="ECO:0007669"/>
    <property type="project" value="InterPro"/>
</dbReference>
<feature type="transmembrane region" description="Helical" evidence="12">
    <location>
        <begin position="205"/>
        <end position="226"/>
    </location>
</feature>
<dbReference type="GO" id="GO:0005886">
    <property type="term" value="C:plasma membrane"/>
    <property type="evidence" value="ECO:0007669"/>
    <property type="project" value="UniProtKB-SubCell"/>
</dbReference>
<dbReference type="GeneID" id="115457120"/>
<evidence type="ECO:0000256" key="2">
    <source>
        <dbReference type="ARBA" id="ARBA00022475"/>
    </source>
</evidence>
<dbReference type="PRINTS" id="PR00245">
    <property type="entry name" value="OLFACTORYR"/>
</dbReference>
<evidence type="ECO:0000256" key="7">
    <source>
        <dbReference type="ARBA" id="ARBA00023040"/>
    </source>
</evidence>
<evidence type="ECO:0000256" key="5">
    <source>
        <dbReference type="ARBA" id="ARBA00022725"/>
    </source>
</evidence>
<dbReference type="GO" id="GO:0004930">
    <property type="term" value="F:G protein-coupled receptor activity"/>
    <property type="evidence" value="ECO:0007669"/>
    <property type="project" value="UniProtKB-KW"/>
</dbReference>
<dbReference type="KEGG" id="muo:115457120"/>